<sequence>MQIFFQTLVGGLSLGAVYALVAMGFSLVYRTMGLVNFAHGNVVMIGAYVASTFYLTVTLPFIPAMLIALAVTGAIGLVIERVLRPLENKDFTLMLIGTIGFGIVLEALATLIWGATGRAVRNPVQAAPVELLGLRIRTYDLVVLAVAAAATVALVLFLQRTKRGAAMQAVAMNHEAATAVGIHVGRSNAVAFGIGASLAALAGSLAGPLLYVSPTMGGTLGIHGFAAMAIGGFGSIPGAIVGGLSIGVLGSYSAGHFEGYSELVTFLVFTVAIMIRPTGIFGETTVNRA</sequence>
<dbReference type="GO" id="GO:0006865">
    <property type="term" value="P:amino acid transport"/>
    <property type="evidence" value="ECO:0007669"/>
    <property type="project" value="UniProtKB-KW"/>
</dbReference>
<gene>
    <name evidence="10" type="ORF">G5C51_02135</name>
</gene>
<dbReference type="PANTHER" id="PTHR11795">
    <property type="entry name" value="BRANCHED-CHAIN AMINO ACID TRANSPORT SYSTEM PERMEASE PROTEIN LIVH"/>
    <property type="match status" value="1"/>
</dbReference>
<evidence type="ECO:0000256" key="6">
    <source>
        <dbReference type="ARBA" id="ARBA00022989"/>
    </source>
</evidence>
<evidence type="ECO:0000256" key="1">
    <source>
        <dbReference type="ARBA" id="ARBA00004651"/>
    </source>
</evidence>
<feature type="transmembrane region" description="Helical" evidence="9">
    <location>
        <begin position="263"/>
        <end position="282"/>
    </location>
</feature>
<comment type="caution">
    <text evidence="10">The sequence shown here is derived from an EMBL/GenBank/DDBJ whole genome shotgun (WGS) entry which is preliminary data.</text>
</comment>
<dbReference type="PANTHER" id="PTHR11795:SF450">
    <property type="entry name" value="ABC TRANSPORTER PERMEASE PROTEIN"/>
    <property type="match status" value="1"/>
</dbReference>
<keyword evidence="7 9" id="KW-0472">Membrane</keyword>
<accession>A0A6G4TUN4</accession>
<name>A0A6G4TUN4_9ACTN</name>
<keyword evidence="5" id="KW-0029">Amino-acid transport</keyword>
<feature type="transmembrane region" description="Helical" evidence="9">
    <location>
        <begin position="136"/>
        <end position="158"/>
    </location>
</feature>
<evidence type="ECO:0000256" key="9">
    <source>
        <dbReference type="SAM" id="Phobius"/>
    </source>
</evidence>
<evidence type="ECO:0000256" key="2">
    <source>
        <dbReference type="ARBA" id="ARBA00022448"/>
    </source>
</evidence>
<keyword evidence="4 9" id="KW-0812">Transmembrane</keyword>
<keyword evidence="6 9" id="KW-1133">Transmembrane helix</keyword>
<keyword evidence="2" id="KW-0813">Transport</keyword>
<evidence type="ECO:0000256" key="3">
    <source>
        <dbReference type="ARBA" id="ARBA00022475"/>
    </source>
</evidence>
<feature type="transmembrane region" description="Helical" evidence="9">
    <location>
        <begin position="91"/>
        <end position="116"/>
    </location>
</feature>
<feature type="transmembrane region" description="Helical" evidence="9">
    <location>
        <begin position="224"/>
        <end position="251"/>
    </location>
</feature>
<dbReference type="CDD" id="cd06582">
    <property type="entry name" value="TM_PBP1_LivH_like"/>
    <property type="match status" value="1"/>
</dbReference>
<dbReference type="GO" id="GO:0022857">
    <property type="term" value="F:transmembrane transporter activity"/>
    <property type="evidence" value="ECO:0007669"/>
    <property type="project" value="InterPro"/>
</dbReference>
<feature type="transmembrane region" description="Helical" evidence="9">
    <location>
        <begin position="6"/>
        <end position="27"/>
    </location>
</feature>
<dbReference type="Proteomes" id="UP000481583">
    <property type="component" value="Unassembled WGS sequence"/>
</dbReference>
<evidence type="ECO:0000256" key="5">
    <source>
        <dbReference type="ARBA" id="ARBA00022970"/>
    </source>
</evidence>
<evidence type="ECO:0000256" key="7">
    <source>
        <dbReference type="ARBA" id="ARBA00023136"/>
    </source>
</evidence>
<dbReference type="InterPro" id="IPR001851">
    <property type="entry name" value="ABC_transp_permease"/>
</dbReference>
<evidence type="ECO:0000313" key="11">
    <source>
        <dbReference type="Proteomes" id="UP000481583"/>
    </source>
</evidence>
<dbReference type="Pfam" id="PF02653">
    <property type="entry name" value="BPD_transp_2"/>
    <property type="match status" value="1"/>
</dbReference>
<keyword evidence="3" id="KW-1003">Cell membrane</keyword>
<comment type="similarity">
    <text evidence="8">Belongs to the binding-protein-dependent transport system permease family. LivHM subfamily.</text>
</comment>
<dbReference type="AlphaFoldDB" id="A0A6G4TUN4"/>
<dbReference type="RefSeq" id="WP_165230566.1">
    <property type="nucleotide sequence ID" value="NZ_JAAKZV010000004.1"/>
</dbReference>
<dbReference type="InterPro" id="IPR052157">
    <property type="entry name" value="BCAA_transport_permease"/>
</dbReference>
<dbReference type="GO" id="GO:0005886">
    <property type="term" value="C:plasma membrane"/>
    <property type="evidence" value="ECO:0007669"/>
    <property type="project" value="UniProtKB-SubCell"/>
</dbReference>
<protein>
    <submittedName>
        <fullName evidence="10">Branched-chain amino acid ABC transporter permease</fullName>
    </submittedName>
</protein>
<organism evidence="10 11">
    <name type="scientific">Streptomyces coryli</name>
    <dbReference type="NCBI Taxonomy" id="1128680"/>
    <lineage>
        <taxon>Bacteria</taxon>
        <taxon>Bacillati</taxon>
        <taxon>Actinomycetota</taxon>
        <taxon>Actinomycetes</taxon>
        <taxon>Kitasatosporales</taxon>
        <taxon>Streptomycetaceae</taxon>
        <taxon>Streptomyces</taxon>
    </lineage>
</organism>
<feature type="transmembrane region" description="Helical" evidence="9">
    <location>
        <begin position="189"/>
        <end position="212"/>
    </location>
</feature>
<feature type="transmembrane region" description="Helical" evidence="9">
    <location>
        <begin position="61"/>
        <end position="79"/>
    </location>
</feature>
<keyword evidence="11" id="KW-1185">Reference proteome</keyword>
<dbReference type="EMBL" id="JAAKZV010000004">
    <property type="protein sequence ID" value="NGN62701.1"/>
    <property type="molecule type" value="Genomic_DNA"/>
</dbReference>
<comment type="subcellular location">
    <subcellularLocation>
        <location evidence="1">Cell membrane</location>
        <topology evidence="1">Multi-pass membrane protein</topology>
    </subcellularLocation>
</comment>
<evidence type="ECO:0000256" key="8">
    <source>
        <dbReference type="ARBA" id="ARBA00037998"/>
    </source>
</evidence>
<reference evidence="10 11" key="1">
    <citation type="submission" date="2020-02" db="EMBL/GenBank/DDBJ databases">
        <title>Whole-genome analyses of novel actinobacteria.</title>
        <authorList>
            <person name="Sahin N."/>
        </authorList>
    </citation>
    <scope>NUCLEOTIDE SEQUENCE [LARGE SCALE GENOMIC DNA]</scope>
    <source>
        <strain evidence="10 11">A7024</strain>
    </source>
</reference>
<proteinExistence type="inferred from homology"/>
<evidence type="ECO:0000256" key="4">
    <source>
        <dbReference type="ARBA" id="ARBA00022692"/>
    </source>
</evidence>
<evidence type="ECO:0000313" key="10">
    <source>
        <dbReference type="EMBL" id="NGN62701.1"/>
    </source>
</evidence>